<protein>
    <submittedName>
        <fullName evidence="1">Uncharacterized protein</fullName>
    </submittedName>
</protein>
<sequence length="183" mass="21231">MEFCIPWQNWNIEDIHYGLHQVNTRIENGLFVPIYYTNQTIRCQAFHVLTPALEITGTEYGANGVYLKIHVDQESDFAKALLAFDDRNLNHATGNKNLWWPQKKGLQYQTAIKQLPSGGLEWRVQIPETGIFTCFDTKRKCWYASNESNLENREWKIVARTSGLWIDANSFGMEWKLIGAFVI</sequence>
<accession>A0A6C0KXD3</accession>
<dbReference type="EMBL" id="MN740993">
    <property type="protein sequence ID" value="QHU21913.1"/>
    <property type="molecule type" value="Genomic_DNA"/>
</dbReference>
<evidence type="ECO:0000313" key="1">
    <source>
        <dbReference type="EMBL" id="QHU21913.1"/>
    </source>
</evidence>
<organism evidence="1">
    <name type="scientific">viral metagenome</name>
    <dbReference type="NCBI Taxonomy" id="1070528"/>
    <lineage>
        <taxon>unclassified sequences</taxon>
        <taxon>metagenomes</taxon>
        <taxon>organismal metagenomes</taxon>
    </lineage>
</organism>
<name>A0A6C0KXD3_9ZZZZ</name>
<proteinExistence type="predicted"/>
<dbReference type="AlphaFoldDB" id="A0A6C0KXD3"/>
<reference evidence="1" key="1">
    <citation type="journal article" date="2020" name="Nature">
        <title>Giant virus diversity and host interactions through global metagenomics.</title>
        <authorList>
            <person name="Schulz F."/>
            <person name="Roux S."/>
            <person name="Paez-Espino D."/>
            <person name="Jungbluth S."/>
            <person name="Walsh D.A."/>
            <person name="Denef V.J."/>
            <person name="McMahon K.D."/>
            <person name="Konstantinidis K.T."/>
            <person name="Eloe-Fadrosh E.A."/>
            <person name="Kyrpides N.C."/>
            <person name="Woyke T."/>
        </authorList>
    </citation>
    <scope>NUCLEOTIDE SEQUENCE</scope>
    <source>
        <strain evidence="1">GVMAG-S-3300013286-35</strain>
    </source>
</reference>